<name>A0A8H3Z174_VENIN</name>
<evidence type="ECO:0000256" key="7">
    <source>
        <dbReference type="ARBA" id="ARBA00022670"/>
    </source>
</evidence>
<dbReference type="PANTHER" id="PTHR43226:SF3">
    <property type="entry name" value="XAA-PRO AMINOPEPTIDASE AN0832-RELATED"/>
    <property type="match status" value="1"/>
</dbReference>
<dbReference type="InterPro" id="IPR036005">
    <property type="entry name" value="Creatinase/aminopeptidase-like"/>
</dbReference>
<evidence type="ECO:0000256" key="12">
    <source>
        <dbReference type="ARBA" id="ARBA00030849"/>
    </source>
</evidence>
<dbReference type="InterPro" id="IPR029149">
    <property type="entry name" value="Creatin/AminoP/Spt16_N"/>
</dbReference>
<evidence type="ECO:0000256" key="9">
    <source>
        <dbReference type="ARBA" id="ARBA00022801"/>
    </source>
</evidence>
<dbReference type="AlphaFoldDB" id="A0A8H3Z174"/>
<evidence type="ECO:0000256" key="10">
    <source>
        <dbReference type="ARBA" id="ARBA00023049"/>
    </source>
</evidence>
<keyword evidence="9" id="KW-0378">Hydrolase</keyword>
<evidence type="ECO:0000313" key="17">
    <source>
        <dbReference type="Proteomes" id="UP000447873"/>
    </source>
</evidence>
<comment type="similarity">
    <text evidence="4">Belongs to the peptidase M24B family.</text>
</comment>
<keyword evidence="10" id="KW-0482">Metalloprotease</keyword>
<keyword evidence="6" id="KW-0031">Aminopeptidase</keyword>
<dbReference type="Gene3D" id="3.40.350.10">
    <property type="entry name" value="Creatinase/prolidase N-terminal domain"/>
    <property type="match status" value="1"/>
</dbReference>
<evidence type="ECO:0000313" key="16">
    <source>
        <dbReference type="EMBL" id="KAE9979433.1"/>
    </source>
</evidence>
<dbReference type="SMART" id="SM01011">
    <property type="entry name" value="AMP_N"/>
    <property type="match status" value="1"/>
</dbReference>
<comment type="cofactor">
    <cofactor evidence="2">
        <name>Mn(2+)</name>
        <dbReference type="ChEBI" id="CHEBI:29035"/>
    </cofactor>
</comment>
<accession>A0A8H3Z174</accession>
<dbReference type="InterPro" id="IPR007865">
    <property type="entry name" value="Aminopep_P_N"/>
</dbReference>
<comment type="caution">
    <text evidence="16">The sequence shown here is derived from an EMBL/GenBank/DDBJ whole genome shotgun (WGS) entry which is preliminary data.</text>
</comment>
<evidence type="ECO:0000256" key="4">
    <source>
        <dbReference type="ARBA" id="ARBA00008766"/>
    </source>
</evidence>
<proteinExistence type="inferred from homology"/>
<dbReference type="PANTHER" id="PTHR43226">
    <property type="entry name" value="XAA-PRO AMINOPEPTIDASE 3"/>
    <property type="match status" value="1"/>
</dbReference>
<feature type="region of interest" description="Disordered" evidence="14">
    <location>
        <begin position="618"/>
        <end position="643"/>
    </location>
</feature>
<evidence type="ECO:0000256" key="13">
    <source>
        <dbReference type="ARBA" id="ARBA00032413"/>
    </source>
</evidence>
<keyword evidence="11" id="KW-0464">Manganese</keyword>
<dbReference type="SUPFAM" id="SSF55920">
    <property type="entry name" value="Creatinase/aminopeptidase"/>
    <property type="match status" value="1"/>
</dbReference>
<evidence type="ECO:0000256" key="2">
    <source>
        <dbReference type="ARBA" id="ARBA00001936"/>
    </source>
</evidence>
<dbReference type="CDD" id="cd01087">
    <property type="entry name" value="Prolidase"/>
    <property type="match status" value="1"/>
</dbReference>
<gene>
    <name evidence="16" type="ORF">EG328_000845</name>
</gene>
<dbReference type="InterPro" id="IPR000994">
    <property type="entry name" value="Pept_M24"/>
</dbReference>
<reference evidence="16 17" key="1">
    <citation type="submission" date="2018-12" db="EMBL/GenBank/DDBJ databases">
        <title>Venturia inaequalis Genome Resource.</title>
        <authorList>
            <person name="Lichtner F.J."/>
        </authorList>
    </citation>
    <scope>NUCLEOTIDE SEQUENCE [LARGE SCALE GENOMIC DNA]</scope>
    <source>
        <strain evidence="16 17">120213</strain>
    </source>
</reference>
<sequence>MEALDLRALDERLTEGEEKEYWIHLDTSAGLDKYPAKQHARAAAAKLGVDTGLIYLAGAPTVLLEDSDQAVPFRQRRYFYYLSGSNESDNHLLYDIHTDKLTLYIPKIDLRKAVWGGAGSTKSEAEELYDVDSIAYLNDLETDTKAWWKTGNGKLYLLHPIHSHAIASLDTSSPRIDATTLQSAIDQCRVIKDDYEINLIRHANKVSADAHRAVLKKIRSFENESQVEGIFLDTCVSQGAHNQSYNIIAGSGSNASVLHYGKNDEPLAGRQVLLIDAGAEWNCYASDVTRTFPLSGTWTTEAKAIYDIVEEMQETVISRLKPGVHYRDMQVLAHAIAANGLLELGILHNGTAAEILKAGTTLAFFPHGLGHHMGLEVHDVLNIRISAEHDADERNLAASEQGNSLFYHLNHPDLKGNPICNAASSLASVATEVYATLNDAAFCMAPVRTDSPTLKEGMVITVEPGIYFSPFALRNHFLKDPVHSKYINKDVLKKYMDVGGIRIEDDILITKETHENLTTAPKGDAALHLIRGEEDSALHPVHPQLALSKEQPQKQSPNTLYNEIITLGMKRREMEHQLSAMAQRDLFGPWGVEERDLARRDIEIVDAEIERVLGRLGGGRERGGRRAGKVDGEGEGDCFPVSREGGLMGGFPFGGRGGGEGV</sequence>
<evidence type="ECO:0000256" key="14">
    <source>
        <dbReference type="SAM" id="MobiDB-lite"/>
    </source>
</evidence>
<dbReference type="GO" id="GO:0006508">
    <property type="term" value="P:proteolysis"/>
    <property type="evidence" value="ECO:0007669"/>
    <property type="project" value="UniProtKB-KW"/>
</dbReference>
<dbReference type="EMBL" id="WNWS01000118">
    <property type="protein sequence ID" value="KAE9979433.1"/>
    <property type="molecule type" value="Genomic_DNA"/>
</dbReference>
<evidence type="ECO:0000256" key="8">
    <source>
        <dbReference type="ARBA" id="ARBA00022723"/>
    </source>
</evidence>
<organism evidence="16 17">
    <name type="scientific">Venturia inaequalis</name>
    <name type="common">Apple scab fungus</name>
    <dbReference type="NCBI Taxonomy" id="5025"/>
    <lineage>
        <taxon>Eukaryota</taxon>
        <taxon>Fungi</taxon>
        <taxon>Dikarya</taxon>
        <taxon>Ascomycota</taxon>
        <taxon>Pezizomycotina</taxon>
        <taxon>Dothideomycetes</taxon>
        <taxon>Pleosporomycetidae</taxon>
        <taxon>Venturiales</taxon>
        <taxon>Venturiaceae</taxon>
        <taxon>Venturia</taxon>
    </lineage>
</organism>
<feature type="compositionally biased region" description="Basic and acidic residues" evidence="14">
    <location>
        <begin position="618"/>
        <end position="632"/>
    </location>
</feature>
<feature type="domain" description="Aminopeptidase P N-terminal" evidence="15">
    <location>
        <begin position="34"/>
        <end position="165"/>
    </location>
</feature>
<keyword evidence="8" id="KW-0479">Metal-binding</keyword>
<evidence type="ECO:0000256" key="1">
    <source>
        <dbReference type="ARBA" id="ARBA00001424"/>
    </source>
</evidence>
<dbReference type="Proteomes" id="UP000447873">
    <property type="component" value="Unassembled WGS sequence"/>
</dbReference>
<evidence type="ECO:0000259" key="15">
    <source>
        <dbReference type="SMART" id="SM01011"/>
    </source>
</evidence>
<dbReference type="EC" id="3.4.11.9" evidence="5"/>
<evidence type="ECO:0000256" key="6">
    <source>
        <dbReference type="ARBA" id="ARBA00022438"/>
    </source>
</evidence>
<comment type="function">
    <text evidence="3">Catalyzes the removal of a penultimate prolyl residue from the N-termini of peptides.</text>
</comment>
<protein>
    <recommendedName>
        <fullName evidence="5">Xaa-Pro aminopeptidase</fullName>
        <ecNumber evidence="5">3.4.11.9</ecNumber>
    </recommendedName>
    <alternativeName>
        <fullName evidence="12">Aminoacylproline aminopeptidase</fullName>
    </alternativeName>
    <alternativeName>
        <fullName evidence="13">Prolidase</fullName>
    </alternativeName>
</protein>
<dbReference type="Pfam" id="PF05195">
    <property type="entry name" value="AMP_N"/>
    <property type="match status" value="1"/>
</dbReference>
<evidence type="ECO:0000256" key="11">
    <source>
        <dbReference type="ARBA" id="ARBA00023211"/>
    </source>
</evidence>
<dbReference type="Gene3D" id="3.90.230.10">
    <property type="entry name" value="Creatinase/methionine aminopeptidase superfamily"/>
    <property type="match status" value="1"/>
</dbReference>
<dbReference type="Pfam" id="PF00557">
    <property type="entry name" value="Peptidase_M24"/>
    <property type="match status" value="2"/>
</dbReference>
<dbReference type="InterPro" id="IPR052433">
    <property type="entry name" value="X-Pro_dipept-like"/>
</dbReference>
<comment type="catalytic activity">
    <reaction evidence="1">
        <text>Release of any N-terminal amino acid, including proline, that is linked to proline, even from a dipeptide or tripeptide.</text>
        <dbReference type="EC" id="3.4.11.9"/>
    </reaction>
</comment>
<evidence type="ECO:0000256" key="3">
    <source>
        <dbReference type="ARBA" id="ARBA00002443"/>
    </source>
</evidence>
<evidence type="ECO:0000256" key="5">
    <source>
        <dbReference type="ARBA" id="ARBA00012574"/>
    </source>
</evidence>
<keyword evidence="7" id="KW-0645">Protease</keyword>
<dbReference type="GO" id="GO:0070006">
    <property type="term" value="F:metalloaminopeptidase activity"/>
    <property type="evidence" value="ECO:0007669"/>
    <property type="project" value="InterPro"/>
</dbReference>
<dbReference type="GO" id="GO:0030145">
    <property type="term" value="F:manganese ion binding"/>
    <property type="evidence" value="ECO:0007669"/>
    <property type="project" value="InterPro"/>
</dbReference>
<dbReference type="SUPFAM" id="SSF53092">
    <property type="entry name" value="Creatinase/prolidase N-terminal domain"/>
    <property type="match status" value="1"/>
</dbReference>